<evidence type="ECO:0000256" key="2">
    <source>
        <dbReference type="ARBA" id="ARBA00005098"/>
    </source>
</evidence>
<organism evidence="14 15">
    <name type="scientific">Acropora cervicornis</name>
    <name type="common">Staghorn coral</name>
    <dbReference type="NCBI Taxonomy" id="6130"/>
    <lineage>
        <taxon>Eukaryota</taxon>
        <taxon>Metazoa</taxon>
        <taxon>Cnidaria</taxon>
        <taxon>Anthozoa</taxon>
        <taxon>Hexacorallia</taxon>
        <taxon>Scleractinia</taxon>
        <taxon>Astrocoeniina</taxon>
        <taxon>Acroporidae</taxon>
        <taxon>Acropora</taxon>
    </lineage>
</organism>
<dbReference type="EC" id="3.5.3.1" evidence="3"/>
<keyword evidence="9" id="KW-0464">Manganese</keyword>
<feature type="region of interest" description="Disordered" evidence="12">
    <location>
        <begin position="280"/>
        <end position="299"/>
    </location>
</feature>
<keyword evidence="7" id="KW-0479">Metal-binding</keyword>
<dbReference type="GO" id="GO:0030145">
    <property type="term" value="F:manganese ion binding"/>
    <property type="evidence" value="ECO:0007669"/>
    <property type="project" value="TreeGrafter"/>
</dbReference>
<accession>A0AAD9UXT5</accession>
<evidence type="ECO:0000256" key="11">
    <source>
        <dbReference type="PROSITE-ProRule" id="PRU00742"/>
    </source>
</evidence>
<dbReference type="Proteomes" id="UP001249851">
    <property type="component" value="Unassembled WGS sequence"/>
</dbReference>
<keyword evidence="6" id="KW-0056">Arginine metabolism</keyword>
<dbReference type="CDD" id="cd01650">
    <property type="entry name" value="RT_nLTR_like"/>
    <property type="match status" value="1"/>
</dbReference>
<evidence type="ECO:0000256" key="4">
    <source>
        <dbReference type="ARBA" id="ARBA00018123"/>
    </source>
</evidence>
<dbReference type="InterPro" id="IPR014033">
    <property type="entry name" value="Arginase"/>
</dbReference>
<dbReference type="GO" id="GO:0004053">
    <property type="term" value="F:arginase activity"/>
    <property type="evidence" value="ECO:0007669"/>
    <property type="project" value="UniProtKB-EC"/>
</dbReference>
<dbReference type="GO" id="GO:0000050">
    <property type="term" value="P:urea cycle"/>
    <property type="evidence" value="ECO:0007669"/>
    <property type="project" value="UniProtKB-KW"/>
</dbReference>
<dbReference type="GO" id="GO:0006525">
    <property type="term" value="P:arginine metabolic process"/>
    <property type="evidence" value="ECO:0007669"/>
    <property type="project" value="UniProtKB-KW"/>
</dbReference>
<evidence type="ECO:0000256" key="3">
    <source>
        <dbReference type="ARBA" id="ARBA00012168"/>
    </source>
</evidence>
<evidence type="ECO:0000256" key="6">
    <source>
        <dbReference type="ARBA" id="ARBA00022503"/>
    </source>
</evidence>
<comment type="pathway">
    <text evidence="2">Nitrogen metabolism; urea cycle; L-ornithine and urea from L-arginine: step 1/1.</text>
</comment>
<comment type="caution">
    <text evidence="14">The sequence shown here is derived from an EMBL/GenBank/DDBJ whole genome shotgun (WGS) entry which is preliminary data.</text>
</comment>
<dbReference type="SUPFAM" id="SSF52768">
    <property type="entry name" value="Arginase/deacetylase"/>
    <property type="match status" value="1"/>
</dbReference>
<name>A0AAD9UXT5_ACRCE</name>
<evidence type="ECO:0000256" key="10">
    <source>
        <dbReference type="ARBA" id="ARBA00047391"/>
    </source>
</evidence>
<evidence type="ECO:0000256" key="8">
    <source>
        <dbReference type="ARBA" id="ARBA00022801"/>
    </source>
</evidence>
<evidence type="ECO:0000313" key="14">
    <source>
        <dbReference type="EMBL" id="KAK2553831.1"/>
    </source>
</evidence>
<evidence type="ECO:0000256" key="12">
    <source>
        <dbReference type="SAM" id="MobiDB-lite"/>
    </source>
</evidence>
<dbReference type="FunFam" id="3.40.800.10:FF:000012">
    <property type="entry name" value="Arginase"/>
    <property type="match status" value="1"/>
</dbReference>
<dbReference type="SUPFAM" id="SSF56672">
    <property type="entry name" value="DNA/RNA polymerases"/>
    <property type="match status" value="1"/>
</dbReference>
<dbReference type="InterPro" id="IPR006035">
    <property type="entry name" value="Ureohydrolase"/>
</dbReference>
<protein>
    <recommendedName>
        <fullName evidence="4">Arginase</fullName>
        <ecNumber evidence="3">3.5.3.1</ecNumber>
    </recommendedName>
</protein>
<dbReference type="EMBL" id="JARQWQ010000074">
    <property type="protein sequence ID" value="KAK2553831.1"/>
    <property type="molecule type" value="Genomic_DNA"/>
</dbReference>
<gene>
    <name evidence="14" type="ORF">P5673_024819</name>
</gene>
<dbReference type="PANTHER" id="PTHR43782:SF3">
    <property type="entry name" value="ARGINASE"/>
    <property type="match status" value="1"/>
</dbReference>
<reference evidence="14" key="1">
    <citation type="journal article" date="2023" name="G3 (Bethesda)">
        <title>Whole genome assembly and annotation of the endangered Caribbean coral Acropora cervicornis.</title>
        <authorList>
            <person name="Selwyn J.D."/>
            <person name="Vollmer S.V."/>
        </authorList>
    </citation>
    <scope>NUCLEOTIDE SEQUENCE</scope>
    <source>
        <strain evidence="14">K2</strain>
    </source>
</reference>
<dbReference type="CDD" id="cd09989">
    <property type="entry name" value="Arginase"/>
    <property type="match status" value="1"/>
</dbReference>
<evidence type="ECO:0000256" key="9">
    <source>
        <dbReference type="ARBA" id="ARBA00023211"/>
    </source>
</evidence>
<dbReference type="GO" id="GO:0005829">
    <property type="term" value="C:cytosol"/>
    <property type="evidence" value="ECO:0007669"/>
    <property type="project" value="TreeGrafter"/>
</dbReference>
<dbReference type="Gene3D" id="3.40.800.10">
    <property type="entry name" value="Ureohydrolase domain"/>
    <property type="match status" value="1"/>
</dbReference>
<dbReference type="PROSITE" id="PS50878">
    <property type="entry name" value="RT_POL"/>
    <property type="match status" value="1"/>
</dbReference>
<dbReference type="AlphaFoldDB" id="A0AAD9UXT5"/>
<keyword evidence="15" id="KW-1185">Reference proteome</keyword>
<dbReference type="PANTHER" id="PTHR43782">
    <property type="entry name" value="ARGINASE"/>
    <property type="match status" value="1"/>
</dbReference>
<dbReference type="PROSITE" id="PS51409">
    <property type="entry name" value="ARGINASE_2"/>
    <property type="match status" value="1"/>
</dbReference>
<keyword evidence="8" id="KW-0378">Hydrolase</keyword>
<proteinExistence type="inferred from homology"/>
<keyword evidence="5" id="KW-0835">Urea cycle</keyword>
<comment type="cofactor">
    <cofactor evidence="1">
        <name>Mn(2+)</name>
        <dbReference type="ChEBI" id="CHEBI:29035"/>
    </cofactor>
</comment>
<evidence type="ECO:0000256" key="5">
    <source>
        <dbReference type="ARBA" id="ARBA00022436"/>
    </source>
</evidence>
<dbReference type="Pfam" id="PF00491">
    <property type="entry name" value="Arginase"/>
    <property type="match status" value="1"/>
</dbReference>
<dbReference type="InterPro" id="IPR023696">
    <property type="entry name" value="Ureohydrolase_dom_sf"/>
</dbReference>
<reference evidence="14" key="2">
    <citation type="journal article" date="2023" name="Science">
        <title>Genomic signatures of disease resistance in endangered staghorn corals.</title>
        <authorList>
            <person name="Vollmer S.V."/>
            <person name="Selwyn J.D."/>
            <person name="Despard B.A."/>
            <person name="Roesel C.L."/>
        </authorList>
    </citation>
    <scope>NUCLEOTIDE SEQUENCE</scope>
    <source>
        <strain evidence="14">K2</strain>
    </source>
</reference>
<comment type="similarity">
    <text evidence="11">Belongs to the arginase family.</text>
</comment>
<dbReference type="NCBIfam" id="TIGR01229">
    <property type="entry name" value="rocF_arginase"/>
    <property type="match status" value="1"/>
</dbReference>
<dbReference type="Pfam" id="PF00078">
    <property type="entry name" value="RVT_1"/>
    <property type="match status" value="1"/>
</dbReference>
<feature type="domain" description="Reverse transcriptase" evidence="13">
    <location>
        <begin position="418"/>
        <end position="684"/>
    </location>
</feature>
<evidence type="ECO:0000313" key="15">
    <source>
        <dbReference type="Proteomes" id="UP001249851"/>
    </source>
</evidence>
<dbReference type="InterPro" id="IPR000477">
    <property type="entry name" value="RT_dom"/>
</dbReference>
<comment type="catalytic activity">
    <reaction evidence="10">
        <text>L-arginine + H2O = urea + L-ornithine</text>
        <dbReference type="Rhea" id="RHEA:20569"/>
        <dbReference type="ChEBI" id="CHEBI:15377"/>
        <dbReference type="ChEBI" id="CHEBI:16199"/>
        <dbReference type="ChEBI" id="CHEBI:32682"/>
        <dbReference type="ChEBI" id="CHEBI:46911"/>
        <dbReference type="EC" id="3.5.3.1"/>
    </reaction>
</comment>
<dbReference type="InterPro" id="IPR043502">
    <property type="entry name" value="DNA/RNA_pol_sf"/>
</dbReference>
<evidence type="ECO:0000259" key="13">
    <source>
        <dbReference type="PROSITE" id="PS50878"/>
    </source>
</evidence>
<sequence length="871" mass="97461">MVRPRKGVEEGPEYLRKYGLVSGIKELGYKVTDCGDLKVHPVNSENYKYITSCTSVKNSVECGSVAEKLSQEIAKYTKERKLTVTLGGDHSISVGTVFGHASVRKNMCLLWIDAHMDINTPLTTRTGNLHGMPLSMLIKGVPENVAYIGLRDVDPAEREISEKLGIAAYSIDDIDKVGIGEIMQRALERINPEGDRPIHVSYDIDSLDPKETPCTGTPVKGGLTLDEGIYISQIVAQTGCLSAVDVVEFNPAIGNDEQVIRTASNTMKLITILLGQESHLKHAPPPPVDEEKAGNGGSLEEGNAKAFWNYVKLKRTESIGIPPLRDGDCVISSNSGKASVLNSYFKSTFTAEDTSTIPNKGTSPLPDIDDISFAAAGIAKQLELLKPMKASGPDQISPWILKNFAHPCAAILQRIFQQSYDSSCLPEDWKRAVVTPIYKKGDKSLPKNYRPISLTCISCKVMEHIVLSSMSRHFSKNDIITPLQHGFRKGFSTVTQLITVLDDWFSSLDKRTRTDVLLLDFSKAFDSVPHQRLLHKLHYFGVRNRTLEWIKSFLLGRSQRVQVNGEKSGWADVISGVPQGTVLGPFLFITYINDIVCNLHSKIKLFADDTVMYREIWSSQDEVTFQNDIDSITDWAKSWQMSLNFDKCNVMSITRSNSESTISYQMSSVPLGIVSCHKYLGIFIQDDLQWDTQVREVKSKASKILGLLRRNLSSCSTYVKEQAYNSLVRSRGEYASPCWSPFEKQHMASIESIQRAAARFVSSDYSRYSSVTGMIHSLGWDSLEKRRYIDSVTLMYKVVHNLVLIPLPNSVQSSYSRTRANHPYKFMHIFANSNAYKYSFFPRVIPLWNSLPRDAVCAESIRCFQAKLNPM</sequence>
<evidence type="ECO:0000256" key="7">
    <source>
        <dbReference type="ARBA" id="ARBA00022723"/>
    </source>
</evidence>
<evidence type="ECO:0000256" key="1">
    <source>
        <dbReference type="ARBA" id="ARBA00001936"/>
    </source>
</evidence>
<dbReference type="GO" id="GO:0005634">
    <property type="term" value="C:nucleus"/>
    <property type="evidence" value="ECO:0007669"/>
    <property type="project" value="TreeGrafter"/>
</dbReference>
<dbReference type="PRINTS" id="PR00116">
    <property type="entry name" value="ARGINASE"/>
</dbReference>